<feature type="domain" description="Ubiquitin-like" evidence="2">
    <location>
        <begin position="68"/>
        <end position="129"/>
    </location>
</feature>
<dbReference type="Gene3D" id="1.10.286.70">
    <property type="entry name" value="Get5 dimerization domain"/>
    <property type="match status" value="1"/>
</dbReference>
<accession>A0AAV9H6C6</accession>
<keyword evidence="4" id="KW-1185">Reference proteome</keyword>
<dbReference type="CDD" id="cd17039">
    <property type="entry name" value="Ubl_ubiquitin_like"/>
    <property type="match status" value="1"/>
</dbReference>
<reference evidence="3" key="2">
    <citation type="submission" date="2023-05" db="EMBL/GenBank/DDBJ databases">
        <authorList>
            <consortium name="Lawrence Berkeley National Laboratory"/>
            <person name="Steindorff A."/>
            <person name="Hensen N."/>
            <person name="Bonometti L."/>
            <person name="Westerberg I."/>
            <person name="Brannstrom I.O."/>
            <person name="Guillou S."/>
            <person name="Cros-Aarteil S."/>
            <person name="Calhoun S."/>
            <person name="Haridas S."/>
            <person name="Kuo A."/>
            <person name="Mondo S."/>
            <person name="Pangilinan J."/>
            <person name="Riley R."/>
            <person name="Labutti K."/>
            <person name="Andreopoulos B."/>
            <person name="Lipzen A."/>
            <person name="Chen C."/>
            <person name="Yanf M."/>
            <person name="Daum C."/>
            <person name="Ng V."/>
            <person name="Clum A."/>
            <person name="Ohm R."/>
            <person name="Martin F."/>
            <person name="Silar P."/>
            <person name="Natvig D."/>
            <person name="Lalanne C."/>
            <person name="Gautier V."/>
            <person name="Ament-Velasquez S.L."/>
            <person name="Kruys A."/>
            <person name="Hutchinson M.I."/>
            <person name="Powell A.J."/>
            <person name="Barry K."/>
            <person name="Miller A.N."/>
            <person name="Grigoriev I.V."/>
            <person name="Debuchy R."/>
            <person name="Gladieux P."/>
            <person name="Thoren M.H."/>
            <person name="Johannesson H."/>
        </authorList>
    </citation>
    <scope>NUCLEOTIDE SEQUENCE</scope>
    <source>
        <strain evidence="3">PSN243</strain>
    </source>
</reference>
<protein>
    <submittedName>
        <fullName evidence="3">Cell-cycle control medial ring component</fullName>
    </submittedName>
</protein>
<dbReference type="AlphaFoldDB" id="A0AAV9H6C6"/>
<feature type="region of interest" description="Disordered" evidence="1">
    <location>
        <begin position="27"/>
        <end position="67"/>
    </location>
</feature>
<dbReference type="Proteomes" id="UP001321760">
    <property type="component" value="Unassembled WGS sequence"/>
</dbReference>
<organism evidence="3 4">
    <name type="scientific">Podospora aff. communis PSN243</name>
    <dbReference type="NCBI Taxonomy" id="3040156"/>
    <lineage>
        <taxon>Eukaryota</taxon>
        <taxon>Fungi</taxon>
        <taxon>Dikarya</taxon>
        <taxon>Ascomycota</taxon>
        <taxon>Pezizomycotina</taxon>
        <taxon>Sordariomycetes</taxon>
        <taxon>Sordariomycetidae</taxon>
        <taxon>Sordariales</taxon>
        <taxon>Podosporaceae</taxon>
        <taxon>Podospora</taxon>
    </lineage>
</organism>
<evidence type="ECO:0000256" key="1">
    <source>
        <dbReference type="SAM" id="MobiDB-lite"/>
    </source>
</evidence>
<dbReference type="InterPro" id="IPR029071">
    <property type="entry name" value="Ubiquitin-like_domsf"/>
</dbReference>
<evidence type="ECO:0000259" key="2">
    <source>
        <dbReference type="PROSITE" id="PS50053"/>
    </source>
</evidence>
<dbReference type="EMBL" id="MU865914">
    <property type="protein sequence ID" value="KAK4455595.1"/>
    <property type="molecule type" value="Genomic_DNA"/>
</dbReference>
<dbReference type="InterPro" id="IPR000626">
    <property type="entry name" value="Ubiquitin-like_dom"/>
</dbReference>
<dbReference type="Pfam" id="PF12754">
    <property type="entry name" value="Get5_N"/>
    <property type="match status" value="1"/>
</dbReference>
<gene>
    <name evidence="3" type="ORF">QBC34DRAFT_432903</name>
</gene>
<dbReference type="SUPFAM" id="SSF54236">
    <property type="entry name" value="Ubiquitin-like"/>
    <property type="match status" value="1"/>
</dbReference>
<dbReference type="InterPro" id="IPR049256">
    <property type="entry name" value="Get5_C"/>
</dbReference>
<dbReference type="InterPro" id="IPR024737">
    <property type="entry name" value="Get5_N"/>
</dbReference>
<reference evidence="3" key="1">
    <citation type="journal article" date="2023" name="Mol. Phylogenet. Evol.">
        <title>Genome-scale phylogeny and comparative genomics of the fungal order Sordariales.</title>
        <authorList>
            <person name="Hensen N."/>
            <person name="Bonometti L."/>
            <person name="Westerberg I."/>
            <person name="Brannstrom I.O."/>
            <person name="Guillou S."/>
            <person name="Cros-Aarteil S."/>
            <person name="Calhoun S."/>
            <person name="Haridas S."/>
            <person name="Kuo A."/>
            <person name="Mondo S."/>
            <person name="Pangilinan J."/>
            <person name="Riley R."/>
            <person name="LaButti K."/>
            <person name="Andreopoulos B."/>
            <person name="Lipzen A."/>
            <person name="Chen C."/>
            <person name="Yan M."/>
            <person name="Daum C."/>
            <person name="Ng V."/>
            <person name="Clum A."/>
            <person name="Steindorff A."/>
            <person name="Ohm R.A."/>
            <person name="Martin F."/>
            <person name="Silar P."/>
            <person name="Natvig D.O."/>
            <person name="Lalanne C."/>
            <person name="Gautier V."/>
            <person name="Ament-Velasquez S.L."/>
            <person name="Kruys A."/>
            <person name="Hutchinson M.I."/>
            <person name="Powell A.J."/>
            <person name="Barry K."/>
            <person name="Miller A.N."/>
            <person name="Grigoriev I.V."/>
            <person name="Debuchy R."/>
            <person name="Gladieux P."/>
            <person name="Hiltunen Thoren M."/>
            <person name="Johannesson H."/>
        </authorList>
    </citation>
    <scope>NUCLEOTIDE SEQUENCE</scope>
    <source>
        <strain evidence="3">PSN243</strain>
    </source>
</reference>
<dbReference type="Gene3D" id="3.10.20.90">
    <property type="entry name" value="Phosphatidylinositol 3-kinase Catalytic Subunit, Chain A, domain 1"/>
    <property type="match status" value="1"/>
</dbReference>
<comment type="caution">
    <text evidence="3">The sequence shown here is derived from an EMBL/GenBank/DDBJ whole genome shotgun (WGS) entry which is preliminary data.</text>
</comment>
<evidence type="ECO:0000313" key="3">
    <source>
        <dbReference type="EMBL" id="KAK4455595.1"/>
    </source>
</evidence>
<proteinExistence type="predicted"/>
<name>A0AAV9H6C6_9PEZI</name>
<evidence type="ECO:0000313" key="4">
    <source>
        <dbReference type="Proteomes" id="UP001321760"/>
    </source>
</evidence>
<sequence>MAATEIAFAKSFLSLLDTKPTKITADHVEDPTNYPATTPHILPPAPNQPPLRRSKATTGTTPGSAPSITVHVRSLRNPPLDITLPAQAVGTTSALDIKTSVSEQTGIPTDKLKLLFNKKPVGDSKTLKDVLGDGGEGKGSVEFSVMVIGGAATLAAAEAARGAQGGGSENVAQGLSGEGVLATEEFWSDLKGFLQQRVRDEKVAGDAVGLFKGAWEGRS</sequence>
<feature type="compositionally biased region" description="Polar residues" evidence="1">
    <location>
        <begin position="56"/>
        <end position="67"/>
    </location>
</feature>
<dbReference type="Pfam" id="PF17183">
    <property type="entry name" value="Get5_C"/>
    <property type="match status" value="1"/>
</dbReference>
<dbReference type="PROSITE" id="PS50053">
    <property type="entry name" value="UBIQUITIN_2"/>
    <property type="match status" value="1"/>
</dbReference>